<evidence type="ECO:0000256" key="1">
    <source>
        <dbReference type="SAM" id="Coils"/>
    </source>
</evidence>
<sequence length="530" mass="59936">MTDAMFHLDAVARSVPEPVLPPDTLNFHISGILRATRPFLDTDHDWILPNIEVLQQQISMYDALLDRIDEIRSEMQSHRDVVHKSLVAYSSTLAPIRRLPTEILGAVFRSVQTSLSWKTERSGWDGPEALDFSRGPWKLSHVCGAWRDIVLSYPQLWSHIVLQYHWTDCPTETLHHTVPALEAMILRSAQHPLDITFDLQYINNEDAAIRAFSVILEESYRWRSIDLQIPLTLLEQLKVVRGKISCLESLTMKTSFIPSSSREGLPEEVRSAFIDAPRLQKVTLHHTNGFGAFMFPLHIARLAAFMDNVSNLEVYQSLVECHLLVDPPSGPNIVFTHHIDLPNLRRLFVSSPHLLSYLRLPSLDDLMICSFNASDMHSVVVVMNEFVRRSRCTLTSLAIHNPVAFHQVFIKDCLLLMDSLVSLEISLFWNVEANVIFDALASIGFLPNLQHLSLGVPFAPPSLWDPLAAMLGSRSQYLRSVKISCGRFDNVDGINEHLAPLWPSGLPVVVSMERNDDYDAMSCFGNFKCA</sequence>
<accession>A0AA39MZE8</accession>
<comment type="caution">
    <text evidence="2">The sequence shown here is derived from an EMBL/GenBank/DDBJ whole genome shotgun (WGS) entry which is preliminary data.</text>
</comment>
<dbReference type="Proteomes" id="UP001175226">
    <property type="component" value="Unassembled WGS sequence"/>
</dbReference>
<dbReference type="Gene3D" id="3.80.10.10">
    <property type="entry name" value="Ribonuclease Inhibitor"/>
    <property type="match status" value="1"/>
</dbReference>
<dbReference type="AlphaFoldDB" id="A0AA39MZE8"/>
<evidence type="ECO:0008006" key="4">
    <source>
        <dbReference type="Google" id="ProtNLM"/>
    </source>
</evidence>
<name>A0AA39MZE8_9AGAR</name>
<dbReference type="SUPFAM" id="SSF81383">
    <property type="entry name" value="F-box domain"/>
    <property type="match status" value="1"/>
</dbReference>
<dbReference type="EMBL" id="JAUEPT010000004">
    <property type="protein sequence ID" value="KAK0452566.1"/>
    <property type="molecule type" value="Genomic_DNA"/>
</dbReference>
<organism evidence="2 3">
    <name type="scientific">Armillaria borealis</name>
    <dbReference type="NCBI Taxonomy" id="47425"/>
    <lineage>
        <taxon>Eukaryota</taxon>
        <taxon>Fungi</taxon>
        <taxon>Dikarya</taxon>
        <taxon>Basidiomycota</taxon>
        <taxon>Agaricomycotina</taxon>
        <taxon>Agaricomycetes</taxon>
        <taxon>Agaricomycetidae</taxon>
        <taxon>Agaricales</taxon>
        <taxon>Marasmiineae</taxon>
        <taxon>Physalacriaceae</taxon>
        <taxon>Armillaria</taxon>
    </lineage>
</organism>
<evidence type="ECO:0000313" key="3">
    <source>
        <dbReference type="Proteomes" id="UP001175226"/>
    </source>
</evidence>
<dbReference type="SUPFAM" id="SSF52047">
    <property type="entry name" value="RNI-like"/>
    <property type="match status" value="1"/>
</dbReference>
<dbReference type="InterPro" id="IPR036047">
    <property type="entry name" value="F-box-like_dom_sf"/>
</dbReference>
<evidence type="ECO:0000313" key="2">
    <source>
        <dbReference type="EMBL" id="KAK0452566.1"/>
    </source>
</evidence>
<feature type="coiled-coil region" evidence="1">
    <location>
        <begin position="54"/>
        <end position="81"/>
    </location>
</feature>
<proteinExistence type="predicted"/>
<protein>
    <recommendedName>
        <fullName evidence="4">F-box domain-containing protein</fullName>
    </recommendedName>
</protein>
<keyword evidence="3" id="KW-1185">Reference proteome</keyword>
<keyword evidence="1" id="KW-0175">Coiled coil</keyword>
<reference evidence="2" key="1">
    <citation type="submission" date="2023-06" db="EMBL/GenBank/DDBJ databases">
        <authorList>
            <consortium name="Lawrence Berkeley National Laboratory"/>
            <person name="Ahrendt S."/>
            <person name="Sahu N."/>
            <person name="Indic B."/>
            <person name="Wong-Bajracharya J."/>
            <person name="Merenyi Z."/>
            <person name="Ke H.-M."/>
            <person name="Monk M."/>
            <person name="Kocsube S."/>
            <person name="Drula E."/>
            <person name="Lipzen A."/>
            <person name="Balint B."/>
            <person name="Henrissat B."/>
            <person name="Andreopoulos B."/>
            <person name="Martin F.M."/>
            <person name="Harder C.B."/>
            <person name="Rigling D."/>
            <person name="Ford K.L."/>
            <person name="Foster G.D."/>
            <person name="Pangilinan J."/>
            <person name="Papanicolaou A."/>
            <person name="Barry K."/>
            <person name="LaButti K."/>
            <person name="Viragh M."/>
            <person name="Koriabine M."/>
            <person name="Yan M."/>
            <person name="Riley R."/>
            <person name="Champramary S."/>
            <person name="Plett K.L."/>
            <person name="Tsai I.J."/>
            <person name="Slot J."/>
            <person name="Sipos G."/>
            <person name="Plett J."/>
            <person name="Nagy L.G."/>
            <person name="Grigoriev I.V."/>
        </authorList>
    </citation>
    <scope>NUCLEOTIDE SEQUENCE</scope>
    <source>
        <strain evidence="2">FPL87.14</strain>
    </source>
</reference>
<dbReference type="InterPro" id="IPR032675">
    <property type="entry name" value="LRR_dom_sf"/>
</dbReference>
<gene>
    <name evidence="2" type="ORF">EV421DRAFT_911304</name>
</gene>